<evidence type="ECO:0000256" key="15">
    <source>
        <dbReference type="PROSITE-ProRule" id="PRU00175"/>
    </source>
</evidence>
<evidence type="ECO:0000256" key="10">
    <source>
        <dbReference type="ARBA" id="ARBA00022737"/>
    </source>
</evidence>
<gene>
    <name evidence="20" type="primary">LOC102807307</name>
</gene>
<dbReference type="EC" id="2.3.2.27" evidence="5 16"/>
<dbReference type="PANTHER" id="PTHR12389">
    <property type="entry name" value="ZINC FINGER PROTEIN 294"/>
    <property type="match status" value="1"/>
</dbReference>
<evidence type="ECO:0000256" key="7">
    <source>
        <dbReference type="ARBA" id="ARBA00022490"/>
    </source>
</evidence>
<evidence type="ECO:0000256" key="5">
    <source>
        <dbReference type="ARBA" id="ARBA00012483"/>
    </source>
</evidence>
<reference evidence="20" key="1">
    <citation type="submission" date="2025-08" db="UniProtKB">
        <authorList>
            <consortium name="RefSeq"/>
        </authorList>
    </citation>
    <scope>IDENTIFICATION</scope>
    <source>
        <tissue evidence="20">Testes</tissue>
    </source>
</reference>
<keyword evidence="8 16" id="KW-0808">Transferase</keyword>
<dbReference type="InterPro" id="IPR054477">
    <property type="entry name" value="LTN1_E3_ligase_6th"/>
</dbReference>
<evidence type="ECO:0000313" key="20">
    <source>
        <dbReference type="RefSeq" id="XP_006825327.1"/>
    </source>
</evidence>
<evidence type="ECO:0000256" key="16">
    <source>
        <dbReference type="RuleBase" id="RU367090"/>
    </source>
</evidence>
<evidence type="ECO:0000256" key="13">
    <source>
        <dbReference type="ARBA" id="ARBA00022833"/>
    </source>
</evidence>
<evidence type="ECO:0000256" key="14">
    <source>
        <dbReference type="ARBA" id="ARBA00032366"/>
    </source>
</evidence>
<dbReference type="InterPro" id="IPR039795">
    <property type="entry name" value="LTN1/Rkr1"/>
</dbReference>
<comment type="similarity">
    <text evidence="4 16">Belongs to the LTN1 family.</text>
</comment>
<comment type="function">
    <text evidence="16">E3 ubiquitin-protein ligase. Component of the ribosome quality control complex (RQC), a ribosome-associated complex that mediates ubiquitination and extraction of incompletely synthesized nascent chains for proteasomal degradation.</text>
</comment>
<feature type="domain" description="RING-type" evidence="18">
    <location>
        <begin position="1637"/>
        <end position="1684"/>
    </location>
</feature>
<dbReference type="Pfam" id="PF23009">
    <property type="entry name" value="UBC_like"/>
    <property type="match status" value="1"/>
</dbReference>
<dbReference type="Proteomes" id="UP000694865">
    <property type="component" value="Unplaced"/>
</dbReference>
<dbReference type="InterPro" id="IPR056241">
    <property type="entry name" value="LTN1_HEAT_5th"/>
</dbReference>
<dbReference type="CDD" id="cd16491">
    <property type="entry name" value="RING-CH-C4HC3_LTN1"/>
    <property type="match status" value="1"/>
</dbReference>
<dbReference type="Pfam" id="PF24618">
    <property type="entry name" value="LTN1_E3_ligase_5th"/>
    <property type="match status" value="1"/>
</dbReference>
<sequence length="1687" mass="190730">MGGKKKAQRTKGNTRPSSSGRSADLLTKDGRVSTGFVGFGALSGDLGYVPLQGVEDIDTSVDSDFRMVMRKITKKDVTTKLKAIQEFTSLCKDKDEDSVKGTLPYWRRLYSRTCMDYDRRVREALQQAHEQLALKVRRSLAPHLKSIMGPWLLSQCDTYAPAASAAKSAFNSAFPLSKQSEAILFCKEDILMYIQDNLFKQTAATLSDPKSTPAEEMETKYNRVITSSFLALNYFLLSIPKKEHENLVEIYRTLFEEPKFWKYSKSKTPMIRGAFYSTISALCQVVPEMTNKYSVKLTPSVLGNLDDTDPVVCQPLWEAVLYVVSIITECWQHINVRKALLPKLWSVFRQGGNGSASVVYPNFLPLLSKIPSEIISQNVQFYQEWFGNMKTGLTVERVLMSSSECSAIIVAYMECLRLSLQKHLQDTAENRLIQNYLILDQLMPMIETSIVEEKTQQSSSSLYVQICDLVNYLEKESDKETNLRLLELFWENLTCICVKYVNDDSIARQLENMALLLECIKSPDIARKMTLKKSVKVKFSEDAVNTGARRKTMPTDEEEPKMVVVDDVKSEGITQASLLDLVCKVTSISLQVIQSTQSLVHQRFLARLVKRFADAKLFNSLVTKRTDILSDESELKQDIDKTYTSKFFHMILLPWIDEVENHRGMYSVDCIVDLVLTVIKSCHDEAEKTSILNEATTDWCDPDITRWLKGPEFGKKLIQVAVQLCHNSLTSDTSESSNDSSWMIISLGLSTNQNLDIVSDKLKQTWKAGTKSLICQFGALLKDDGFLCRAVSWIKQTLMTCTTCKSANHLAESAVQLCHIVISSLPSEVDVDDSKDSSNNHIILTLWDILLPSSDEWNEHRTHLPNNWKATLAMKRIITVADIPESFTSSCSSTPKYILLSIFSSVMFKKCCHSNRMMMDLDSESISNVLDIGDFLPSVLECVYGLKWCHSVLGLPAFKSPYPQVVTGYLSDVEVSWEILSSNLEEIFHNYQAGHWELLLALTFERSLQNGYLWSQCTSYIISSCIQNNIFQFDVIQCAGTLDRFAILDDGSLHTLQSVIPYITSEEVLQLIEINVAKLLTCTESENTVLSSGTGALSIINKCLHHSTTITSDLLISALDQLASLKDEIDELFLFSCNMNEITSSKMNFNIEAAELMISVVKRKPDVFVTKHWDFFMCSLVSWIQSCAESLRNEPTILCQVFSCSVLDLLSAVSDYIQSGTHTLNTSQISEWHEFFSDNAYTTLFPLFIHIIDCLSSKDECELDDEVIQSLCVAMTGITSQQMKESKITMKLRVDISHHLPDEIQSLLNHLCPLMILKRKDVQVTACQLLLKLIPELPKLDESLLLEIEDKDEIVLFPTGAVMEVLNATSDYLDDFLSPVRVGDCVFIEAYSDQYHYTFAYLSSWNLLLAFFKSAKAELRAGYAAYLRKHKMVDSLLSNLFRLMPMVPVVSTDAAVTKTSMFNSLPQLNIKGKCPETEIHHLACAVYQSALEDLPAMVRQWWNSQDKRVAAHVDGFTTKYVTPSLVSQEIQSIQNSEQTLENLTVKGRPITREIIATYTMDLSEEVSIELVIQLPPNYPLGKVVVDSGKKIGVSTSQWRNWMLQLTTFLVHQNGSVMDGLTLWKRNVDKRFEGLEDCMICFSVIHGSSYSLPRLTCRTCKKKYHSECLYKWFSTSNQSTCPLCRNLF</sequence>
<dbReference type="SUPFAM" id="SSF48371">
    <property type="entry name" value="ARM repeat"/>
    <property type="match status" value="1"/>
</dbReference>
<comment type="subunit">
    <text evidence="16">Component of the ribosome quality control complex (RQC).</text>
</comment>
<evidence type="ECO:0000256" key="9">
    <source>
        <dbReference type="ARBA" id="ARBA00022723"/>
    </source>
</evidence>
<dbReference type="SMART" id="SM00744">
    <property type="entry name" value="RINGv"/>
    <property type="match status" value="1"/>
</dbReference>
<dbReference type="InterPro" id="IPR011016">
    <property type="entry name" value="Znf_RING-CH"/>
</dbReference>
<keyword evidence="10" id="KW-0677">Repeat</keyword>
<dbReference type="RefSeq" id="XP_006825327.1">
    <property type="nucleotide sequence ID" value="XM_006825264.1"/>
</dbReference>
<keyword evidence="9 16" id="KW-0479">Metal-binding</keyword>
<evidence type="ECO:0000256" key="3">
    <source>
        <dbReference type="ARBA" id="ARBA00004906"/>
    </source>
</evidence>
<proteinExistence type="inferred from homology"/>
<dbReference type="Gene3D" id="3.30.40.10">
    <property type="entry name" value="Zinc/RING finger domain, C3HC4 (zinc finger)"/>
    <property type="match status" value="1"/>
</dbReference>
<keyword evidence="7" id="KW-0963">Cytoplasm</keyword>
<dbReference type="SUPFAM" id="SSF57850">
    <property type="entry name" value="RING/U-box"/>
    <property type="match status" value="1"/>
</dbReference>
<dbReference type="PROSITE" id="PS50089">
    <property type="entry name" value="ZF_RING_2"/>
    <property type="match status" value="1"/>
</dbReference>
<dbReference type="InterPro" id="IPR039804">
    <property type="entry name" value="RING-CH-C4HC3_LTN1"/>
</dbReference>
<dbReference type="InterPro" id="IPR001841">
    <property type="entry name" value="Znf_RING"/>
</dbReference>
<comment type="subcellular location">
    <subcellularLocation>
        <location evidence="2">Cytoplasm</location>
        <location evidence="2">Cytosol</location>
    </subcellularLocation>
</comment>
<dbReference type="InterPro" id="IPR054476">
    <property type="entry name" value="Ltn1_N"/>
</dbReference>
<dbReference type="GeneID" id="102807307"/>
<accession>A0ABM0MZ86</accession>
<feature type="region of interest" description="Disordered" evidence="17">
    <location>
        <begin position="1"/>
        <end position="26"/>
    </location>
</feature>
<evidence type="ECO:0000256" key="17">
    <source>
        <dbReference type="SAM" id="MobiDB-lite"/>
    </source>
</evidence>
<evidence type="ECO:0000256" key="1">
    <source>
        <dbReference type="ARBA" id="ARBA00000900"/>
    </source>
</evidence>
<evidence type="ECO:0000256" key="6">
    <source>
        <dbReference type="ARBA" id="ARBA00017157"/>
    </source>
</evidence>
<feature type="compositionally biased region" description="Polar residues" evidence="17">
    <location>
        <begin position="10"/>
        <end position="21"/>
    </location>
</feature>
<evidence type="ECO:0000256" key="4">
    <source>
        <dbReference type="ARBA" id="ARBA00007997"/>
    </source>
</evidence>
<keyword evidence="13 16" id="KW-0862">Zinc</keyword>
<dbReference type="InterPro" id="IPR016024">
    <property type="entry name" value="ARM-type_fold"/>
</dbReference>
<keyword evidence="19" id="KW-1185">Reference proteome</keyword>
<evidence type="ECO:0000256" key="12">
    <source>
        <dbReference type="ARBA" id="ARBA00022786"/>
    </source>
</evidence>
<evidence type="ECO:0000313" key="19">
    <source>
        <dbReference type="Proteomes" id="UP000694865"/>
    </source>
</evidence>
<dbReference type="Pfam" id="PF22958">
    <property type="entry name" value="Ltn1_1st"/>
    <property type="match status" value="1"/>
</dbReference>
<comment type="catalytic activity">
    <reaction evidence="1 16">
        <text>S-ubiquitinyl-[E2 ubiquitin-conjugating enzyme]-L-cysteine + [acceptor protein]-L-lysine = [E2 ubiquitin-conjugating enzyme]-L-cysteine + N(6)-ubiquitinyl-[acceptor protein]-L-lysine.</text>
        <dbReference type="EC" id="2.3.2.27"/>
    </reaction>
</comment>
<keyword evidence="11 15" id="KW-0863">Zinc-finger</keyword>
<keyword evidence="12 16" id="KW-0833">Ubl conjugation pathway</keyword>
<name>A0ABM0MZ86_SACKO</name>
<evidence type="ECO:0000259" key="18">
    <source>
        <dbReference type="PROSITE" id="PS50089"/>
    </source>
</evidence>
<comment type="pathway">
    <text evidence="3 16">Protein modification; protein ubiquitination.</text>
</comment>
<evidence type="ECO:0000256" key="8">
    <source>
        <dbReference type="ARBA" id="ARBA00022679"/>
    </source>
</evidence>
<organism evidence="19 20">
    <name type="scientific">Saccoglossus kowalevskii</name>
    <name type="common">Acorn worm</name>
    <dbReference type="NCBI Taxonomy" id="10224"/>
    <lineage>
        <taxon>Eukaryota</taxon>
        <taxon>Metazoa</taxon>
        <taxon>Hemichordata</taxon>
        <taxon>Enteropneusta</taxon>
        <taxon>Harrimaniidae</taxon>
        <taxon>Saccoglossus</taxon>
    </lineage>
</organism>
<dbReference type="Pfam" id="PF13639">
    <property type="entry name" value="zf-RING_2"/>
    <property type="match status" value="1"/>
</dbReference>
<protein>
    <recommendedName>
        <fullName evidence="6 16">E3 ubiquitin-protein ligase listerin</fullName>
        <ecNumber evidence="5 16">2.3.2.27</ecNumber>
    </recommendedName>
    <alternativeName>
        <fullName evidence="14 16">RING-type E3 ubiquitin transferase listerin</fullName>
    </alternativeName>
</protein>
<dbReference type="InterPro" id="IPR013083">
    <property type="entry name" value="Znf_RING/FYVE/PHD"/>
</dbReference>
<dbReference type="Pfam" id="PF22999">
    <property type="entry name" value="LTN1_E3_ligase_6th"/>
    <property type="match status" value="1"/>
</dbReference>
<dbReference type="PANTHER" id="PTHR12389:SF0">
    <property type="entry name" value="E3 UBIQUITIN-PROTEIN LIGASE LISTERIN"/>
    <property type="match status" value="1"/>
</dbReference>
<dbReference type="InterPro" id="IPR054478">
    <property type="entry name" value="LTN1_UBC"/>
</dbReference>
<evidence type="ECO:0000256" key="2">
    <source>
        <dbReference type="ARBA" id="ARBA00004514"/>
    </source>
</evidence>
<evidence type="ECO:0000256" key="11">
    <source>
        <dbReference type="ARBA" id="ARBA00022771"/>
    </source>
</evidence>